<keyword evidence="2" id="KW-1185">Reference proteome</keyword>
<comment type="caution">
    <text evidence="1">The sequence shown here is derived from an EMBL/GenBank/DDBJ whole genome shotgun (WGS) entry which is preliminary data.</text>
</comment>
<dbReference type="AlphaFoldDB" id="A0AAD1XSR8"/>
<gene>
    <name evidence="1" type="ORF">ECRASSUSDP1_LOCUS19602</name>
</gene>
<sequence length="164" mass="18742">MGNKGCCCASVLENESGRKRKVEDFVDVGGEEEQEVGEERFCVDERSLVIAKHSSQSYNKGLENQKQTKVIMEVQRKQKSRYMATGGIRVAKKSQTKRFSRNFKHFKGFRKNSYENKSPDAAYNPFKKDLKSIPSFDCLLPPGFEMDHVVKQEQTSSEDSELES</sequence>
<evidence type="ECO:0000313" key="2">
    <source>
        <dbReference type="Proteomes" id="UP001295684"/>
    </source>
</evidence>
<accession>A0AAD1XSR8</accession>
<dbReference type="EMBL" id="CAMPGE010019906">
    <property type="protein sequence ID" value="CAI2378207.1"/>
    <property type="molecule type" value="Genomic_DNA"/>
</dbReference>
<dbReference type="Proteomes" id="UP001295684">
    <property type="component" value="Unassembled WGS sequence"/>
</dbReference>
<evidence type="ECO:0000313" key="1">
    <source>
        <dbReference type="EMBL" id="CAI2378207.1"/>
    </source>
</evidence>
<protein>
    <submittedName>
        <fullName evidence="1">Uncharacterized protein</fullName>
    </submittedName>
</protein>
<proteinExistence type="predicted"/>
<organism evidence="1 2">
    <name type="scientific">Euplotes crassus</name>
    <dbReference type="NCBI Taxonomy" id="5936"/>
    <lineage>
        <taxon>Eukaryota</taxon>
        <taxon>Sar</taxon>
        <taxon>Alveolata</taxon>
        <taxon>Ciliophora</taxon>
        <taxon>Intramacronucleata</taxon>
        <taxon>Spirotrichea</taxon>
        <taxon>Hypotrichia</taxon>
        <taxon>Euplotida</taxon>
        <taxon>Euplotidae</taxon>
        <taxon>Moneuplotes</taxon>
    </lineage>
</organism>
<reference evidence="1" key="1">
    <citation type="submission" date="2023-07" db="EMBL/GenBank/DDBJ databases">
        <authorList>
            <consortium name="AG Swart"/>
            <person name="Singh M."/>
            <person name="Singh A."/>
            <person name="Seah K."/>
            <person name="Emmerich C."/>
        </authorList>
    </citation>
    <scope>NUCLEOTIDE SEQUENCE</scope>
    <source>
        <strain evidence="1">DP1</strain>
    </source>
</reference>
<name>A0AAD1XSR8_EUPCR</name>